<evidence type="ECO:0000313" key="2">
    <source>
        <dbReference type="EMBL" id="CAB3991976.1"/>
    </source>
</evidence>
<dbReference type="InterPro" id="IPR036056">
    <property type="entry name" value="Fibrinogen-like_C"/>
</dbReference>
<accession>A0A6S7GQS7</accession>
<sequence length="959" mass="108084">SPTLGTKRQIWCDVHTDGGGFALVGMMDSPVSWTVPSNSTPVDPQGPPHWLSDLGDVKVLDFRVQFSTDKSFEGTKADWFYRLNPQRKFGNLLSVNNGCPHLQAGIGNISFVKDISTHSVLTNNFKCSKFGPHIHHMLGWGKMNYCLRHQCNNGYAILVDEVRFRYDNFGSYSYSAASSFSGMKHNSTAFVGCDHGKCCACFGPKGGRQNYCGPKCTAINGGTVIKSAFVWFWVRTRMPESLWKRCMEFVMKNSAGKLETHFIDPQTGTAHKGSCSGKHKSVLNEGTLTVSDKESFDKIPDVPGLLSYRKDDKQLYVNQGSEWQALSTEQEECLLIIKLYSLNLPPQLKPFNLINVWSTSTDEPTFDGLRKRLIDINICSLVTNNGTESSVDDDWSTWKDAVMSAVHEFIPSKYVDPRRSLPWITPTILHQIRKKVTARKRFLSRGTDYLKAKFNKLRAESLRLSQVPNEWKLANIIPLLKKGSKDHVENYRPISLLCILWFQNYLSGRFQPVTVHGATSTSLPITSGVPQGSLLGPFLFSVYINDLPNNISTSTGVGLFADDTKLYRCVQNPCDALVLQDDIQGLLCWSIENRLRFNQSKCKVLSITRKKWPLIYPYELDNDQLLVSDAQVDLGVTISCKLLWNHQVNKVRSKANQMLGLIRQSTAEMTVINARRLLYIQLVRSNFGYASQVWCPQSIKLIEDIDKQLKKQIQSQEAKIQNQEKKIESQEKKIQDHENMTRKLEKQNQDIVKRIDKLHSPASCSALLIKHPSTPSGMYYINPEALGSSTLVQVYCNMTSKNGVGITVIGHDSESRTLVNGYESVGSYQQKIKYNISMEQIVALVKQSKNCEQFIKYECYHSGLWFSAQCGWWVSRQGSKMNYWGGAAVNSGKCACGMTNSCAKSGGKCNCDKNDYTWREDSGYLTDKNTLPVTELRFGDTGDYSEKGYHTLGKLRCWG</sequence>
<feature type="non-terminal residue" evidence="2">
    <location>
        <position position="1"/>
    </location>
</feature>
<dbReference type="Pfam" id="PF00078">
    <property type="entry name" value="RVT_1"/>
    <property type="match status" value="1"/>
</dbReference>
<dbReference type="OrthoDB" id="3561817at2759"/>
<dbReference type="SUPFAM" id="SSF56496">
    <property type="entry name" value="Fibrinogen C-terminal domain-like"/>
    <property type="match status" value="1"/>
</dbReference>
<organism evidence="2 3">
    <name type="scientific">Paramuricea clavata</name>
    <name type="common">Red gorgonian</name>
    <name type="synonym">Violescent sea-whip</name>
    <dbReference type="NCBI Taxonomy" id="317549"/>
    <lineage>
        <taxon>Eukaryota</taxon>
        <taxon>Metazoa</taxon>
        <taxon>Cnidaria</taxon>
        <taxon>Anthozoa</taxon>
        <taxon>Octocorallia</taxon>
        <taxon>Malacalcyonacea</taxon>
        <taxon>Plexauridae</taxon>
        <taxon>Paramuricea</taxon>
    </lineage>
</organism>
<proteinExistence type="predicted"/>
<name>A0A6S7GQS7_PARCT</name>
<comment type="caution">
    <text evidence="2">The sequence shown here is derived from an EMBL/GenBank/DDBJ whole genome shotgun (WGS) entry which is preliminary data.</text>
</comment>
<keyword evidence="3" id="KW-1185">Reference proteome</keyword>
<dbReference type="Gene3D" id="2.60.120.1000">
    <property type="match status" value="1"/>
</dbReference>
<reference evidence="2" key="1">
    <citation type="submission" date="2020-04" db="EMBL/GenBank/DDBJ databases">
        <authorList>
            <person name="Alioto T."/>
            <person name="Alioto T."/>
            <person name="Gomez Garrido J."/>
        </authorList>
    </citation>
    <scope>NUCLEOTIDE SEQUENCE</scope>
    <source>
        <strain evidence="2">A484AB</strain>
    </source>
</reference>
<gene>
    <name evidence="2" type="ORF">PACLA_8A081767</name>
</gene>
<evidence type="ECO:0000259" key="1">
    <source>
        <dbReference type="Pfam" id="PF00078"/>
    </source>
</evidence>
<dbReference type="EMBL" id="CACRXK020001954">
    <property type="protein sequence ID" value="CAB3991976.1"/>
    <property type="molecule type" value="Genomic_DNA"/>
</dbReference>
<evidence type="ECO:0000313" key="3">
    <source>
        <dbReference type="Proteomes" id="UP001152795"/>
    </source>
</evidence>
<dbReference type="AlphaFoldDB" id="A0A6S7GQS7"/>
<dbReference type="Proteomes" id="UP001152795">
    <property type="component" value="Unassembled WGS sequence"/>
</dbReference>
<feature type="domain" description="Reverse transcriptase" evidence="1">
    <location>
        <begin position="499"/>
        <end position="606"/>
    </location>
</feature>
<dbReference type="PANTHER" id="PTHR33332">
    <property type="entry name" value="REVERSE TRANSCRIPTASE DOMAIN-CONTAINING PROTEIN"/>
    <property type="match status" value="1"/>
</dbReference>
<dbReference type="NCBIfam" id="NF040941">
    <property type="entry name" value="GGGWT_bact"/>
    <property type="match status" value="1"/>
</dbReference>
<protein>
    <recommendedName>
        <fullName evidence="1">Reverse transcriptase domain-containing protein</fullName>
    </recommendedName>
</protein>
<dbReference type="InterPro" id="IPR000477">
    <property type="entry name" value="RT_dom"/>
</dbReference>